<dbReference type="InterPro" id="IPR030679">
    <property type="entry name" value="ABC_ATPase_HisP-typ"/>
</dbReference>
<keyword evidence="6" id="KW-0472">Membrane</keyword>
<dbReference type="Proteomes" id="UP000724058">
    <property type="component" value="Unassembled WGS sequence"/>
</dbReference>
<dbReference type="AlphaFoldDB" id="A0A845KMX1"/>
<dbReference type="RefSeq" id="WP_006426135.1">
    <property type="nucleotide sequence ID" value="NZ_CAXSPU010000029.1"/>
</dbReference>
<feature type="domain" description="ABC transporter" evidence="7">
    <location>
        <begin position="2"/>
        <end position="239"/>
    </location>
</feature>
<evidence type="ECO:0000256" key="4">
    <source>
        <dbReference type="ARBA" id="ARBA00022741"/>
    </source>
</evidence>
<gene>
    <name evidence="9" type="ORF">G4332_11305</name>
    <name evidence="8" type="ORF">GT565_09305</name>
</gene>
<protein>
    <submittedName>
        <fullName evidence="8">ATP-binding cassette domain-containing protein</fullName>
    </submittedName>
    <submittedName>
        <fullName evidence="9">Amino acid ABC transporter ATP-binding protein</fullName>
    </submittedName>
</protein>
<dbReference type="Proteomes" id="UP000446719">
    <property type="component" value="Unassembled WGS sequence"/>
</dbReference>
<keyword evidence="5 8" id="KW-0067">ATP-binding</keyword>
<dbReference type="EMBL" id="WWSB01000011">
    <property type="protein sequence ID" value="MZK18308.1"/>
    <property type="molecule type" value="Genomic_DNA"/>
</dbReference>
<evidence type="ECO:0000313" key="10">
    <source>
        <dbReference type="Proteomes" id="UP000446719"/>
    </source>
</evidence>
<name>A0A845KMX1_9FIRM</name>
<reference evidence="9" key="2">
    <citation type="journal article" date="2020" name="Cell Host Microbe">
        <title>Functional and Genomic Variation between Human-Derived Isolates of Lachnospiraceae Reveals Inter- and Intra-Species Diversity.</title>
        <authorList>
            <person name="Sorbara M.T."/>
            <person name="Littmann E.R."/>
            <person name="Fontana E."/>
            <person name="Moody T.U."/>
            <person name="Kohout C.E."/>
            <person name="Gjonbalaj M."/>
            <person name="Eaton V."/>
            <person name="Seok R."/>
            <person name="Leiner I.M."/>
            <person name="Pamer E.G."/>
        </authorList>
    </citation>
    <scope>NUCLEOTIDE SEQUENCE</scope>
    <source>
        <strain evidence="9">MSK.10.16</strain>
    </source>
</reference>
<evidence type="ECO:0000256" key="1">
    <source>
        <dbReference type="ARBA" id="ARBA00004202"/>
    </source>
</evidence>
<dbReference type="GO" id="GO:0015424">
    <property type="term" value="F:ABC-type amino acid transporter activity"/>
    <property type="evidence" value="ECO:0007669"/>
    <property type="project" value="InterPro"/>
</dbReference>
<evidence type="ECO:0000256" key="6">
    <source>
        <dbReference type="ARBA" id="ARBA00023136"/>
    </source>
</evidence>
<dbReference type="PANTHER" id="PTHR43166:SF35">
    <property type="entry name" value="L-CYSTINE IMPORT ATP-BINDING PROTEIN TCYN"/>
    <property type="match status" value="1"/>
</dbReference>
<evidence type="ECO:0000313" key="9">
    <source>
        <dbReference type="EMBL" id="NSE58675.1"/>
    </source>
</evidence>
<dbReference type="PIRSF" id="PIRSF039085">
    <property type="entry name" value="ABC_ATPase_HisP"/>
    <property type="match status" value="1"/>
</dbReference>
<evidence type="ECO:0000256" key="3">
    <source>
        <dbReference type="ARBA" id="ARBA00022475"/>
    </source>
</evidence>
<dbReference type="SMART" id="SM00382">
    <property type="entry name" value="AAA"/>
    <property type="match status" value="1"/>
</dbReference>
<dbReference type="InterPro" id="IPR027417">
    <property type="entry name" value="P-loop_NTPase"/>
</dbReference>
<dbReference type="GO" id="GO:0016887">
    <property type="term" value="F:ATP hydrolysis activity"/>
    <property type="evidence" value="ECO:0007669"/>
    <property type="project" value="InterPro"/>
</dbReference>
<dbReference type="InterPro" id="IPR017871">
    <property type="entry name" value="ABC_transporter-like_CS"/>
</dbReference>
<evidence type="ECO:0000313" key="8">
    <source>
        <dbReference type="EMBL" id="MZK18308.1"/>
    </source>
</evidence>
<keyword evidence="3" id="KW-1003">Cell membrane</keyword>
<reference evidence="8 10" key="1">
    <citation type="journal article" date="2019" name="Nat. Med.">
        <title>A library of human gut bacterial isolates paired with longitudinal multiomics data enables mechanistic microbiome research.</title>
        <authorList>
            <person name="Poyet M."/>
            <person name="Groussin M."/>
            <person name="Gibbons S.M."/>
            <person name="Avila-Pacheco J."/>
            <person name="Jiang X."/>
            <person name="Kearney S.M."/>
            <person name="Perrotta A.R."/>
            <person name="Berdy B."/>
            <person name="Zhao S."/>
            <person name="Lieberman T.D."/>
            <person name="Swanson P.K."/>
            <person name="Smith M."/>
            <person name="Roesemann S."/>
            <person name="Alexander J.E."/>
            <person name="Rich S.A."/>
            <person name="Livny J."/>
            <person name="Vlamakis H."/>
            <person name="Clish C."/>
            <person name="Bullock K."/>
            <person name="Deik A."/>
            <person name="Scott J."/>
            <person name="Pierce K.A."/>
            <person name="Xavier R.J."/>
            <person name="Alm E.J."/>
        </authorList>
    </citation>
    <scope>NUCLEOTIDE SEQUENCE [LARGE SCALE GENOMIC DNA]</scope>
    <source>
        <strain evidence="8 10">BIOML-A7</strain>
    </source>
</reference>
<accession>A0A845KMX1</accession>
<dbReference type="PANTHER" id="PTHR43166">
    <property type="entry name" value="AMINO ACID IMPORT ATP-BINDING PROTEIN"/>
    <property type="match status" value="1"/>
</dbReference>
<dbReference type="EMBL" id="JAAIOD010000015">
    <property type="protein sequence ID" value="NSE58675.1"/>
    <property type="molecule type" value="Genomic_DNA"/>
</dbReference>
<dbReference type="CDD" id="cd03262">
    <property type="entry name" value="ABC_HisP_GlnQ"/>
    <property type="match status" value="1"/>
</dbReference>
<dbReference type="InterPro" id="IPR003593">
    <property type="entry name" value="AAA+_ATPase"/>
</dbReference>
<dbReference type="GO" id="GO:0005524">
    <property type="term" value="F:ATP binding"/>
    <property type="evidence" value="ECO:0007669"/>
    <property type="project" value="UniProtKB-KW"/>
</dbReference>
<evidence type="ECO:0000256" key="5">
    <source>
        <dbReference type="ARBA" id="ARBA00022840"/>
    </source>
</evidence>
<keyword evidence="4" id="KW-0547">Nucleotide-binding</keyword>
<comment type="caution">
    <text evidence="8">The sequence shown here is derived from an EMBL/GenBank/DDBJ whole genome shotgun (WGS) entry which is preliminary data.</text>
</comment>
<evidence type="ECO:0000259" key="7">
    <source>
        <dbReference type="PROSITE" id="PS50893"/>
    </source>
</evidence>
<dbReference type="Gene3D" id="3.40.50.300">
    <property type="entry name" value="P-loop containing nucleotide triphosphate hydrolases"/>
    <property type="match status" value="1"/>
</dbReference>
<evidence type="ECO:0000256" key="2">
    <source>
        <dbReference type="ARBA" id="ARBA00022448"/>
    </source>
</evidence>
<dbReference type="PROSITE" id="PS50893">
    <property type="entry name" value="ABC_TRANSPORTER_2"/>
    <property type="match status" value="1"/>
</dbReference>
<dbReference type="GeneID" id="93135797"/>
<dbReference type="GO" id="GO:0005886">
    <property type="term" value="C:plasma membrane"/>
    <property type="evidence" value="ECO:0007669"/>
    <property type="project" value="UniProtKB-SubCell"/>
</dbReference>
<dbReference type="SUPFAM" id="SSF52540">
    <property type="entry name" value="P-loop containing nucleoside triphosphate hydrolases"/>
    <property type="match status" value="1"/>
</dbReference>
<organism evidence="8 10">
    <name type="scientific">Dorea longicatena</name>
    <dbReference type="NCBI Taxonomy" id="88431"/>
    <lineage>
        <taxon>Bacteria</taxon>
        <taxon>Bacillati</taxon>
        <taxon>Bacillota</taxon>
        <taxon>Clostridia</taxon>
        <taxon>Lachnospirales</taxon>
        <taxon>Lachnospiraceae</taxon>
        <taxon>Dorea</taxon>
    </lineage>
</organism>
<keyword evidence="2" id="KW-0813">Transport</keyword>
<dbReference type="InterPro" id="IPR050086">
    <property type="entry name" value="MetN_ABC_transporter-like"/>
</dbReference>
<reference evidence="9" key="3">
    <citation type="submission" date="2020-02" db="EMBL/GenBank/DDBJ databases">
        <authorList>
            <person name="Littmann E."/>
            <person name="Sorbara M."/>
        </authorList>
    </citation>
    <scope>NUCLEOTIDE SEQUENCE</scope>
    <source>
        <strain evidence="9">MSK.10.16</strain>
    </source>
</reference>
<dbReference type="PROSITE" id="PS00211">
    <property type="entry name" value="ABC_TRANSPORTER_1"/>
    <property type="match status" value="1"/>
</dbReference>
<dbReference type="Pfam" id="PF00005">
    <property type="entry name" value="ABC_tran"/>
    <property type="match status" value="1"/>
</dbReference>
<sequence length="244" mass="27266">MLEIKNLSKSFGNQQVLDHISLKIEKGKVIAVIGPSGTGKSTLLRCINVLERPEEGTIQLDDQIFDYEKLSKADIQVLRTRTSMVFQNSNLYRNKTALENITTPLTLVKKMPKEEADKIALDLLEKVGVLEKKDAYPETLSGGEKQRVGIARALAVNPDIILFDEPTSALDPELVAGVLDVIKDLAKQHTTMLIVTHEMKFAKNVADEVVFMEGGHIVEMGLAHEVFENPKEERTRQFLSKNNE</sequence>
<dbReference type="InterPro" id="IPR003439">
    <property type="entry name" value="ABC_transporter-like_ATP-bd"/>
</dbReference>
<comment type="subcellular location">
    <subcellularLocation>
        <location evidence="1">Cell membrane</location>
        <topology evidence="1">Peripheral membrane protein</topology>
    </subcellularLocation>
</comment>
<proteinExistence type="predicted"/>